<dbReference type="NCBIfam" id="TIGR00912">
    <property type="entry name" value="2A0309"/>
    <property type="match status" value="1"/>
</dbReference>
<accession>A0A0W8E7N0</accession>
<sequence length="376" mass="41886">MVKISNFQLYTILVIYLAPLAYLEIPQVLANRLQQNAWMAGFLAIIPGYFMVFILSQILKKSRYPFPQLVIEHLGQPLGKVIGFSYIWLFIFLASYTLRFFTDFIETNVLPGTPISIHIGVLILVLVIGIRSGIGNLARLVEVVSVIGIAFALILVVLIMGQQGSVERLLPLGHLDYKNLALATGGTMYIVGRLFIVLTLGFWCQNKSQIPSIMIKALWTYVLLIGVTTVATIMTFGPVITSVLTFPTFSMVTLVNVGNFIQNIDIIFIGIWILGAYGVIVMSWFMACYCTQVLFNLRDYKFLAAASSLLIGITSILISANILELLVVSRVIIPVIESLFFIVIPFLILLVIIIKSHLNDNTMPDMQQKKERGKTA</sequence>
<feature type="transmembrane region" description="Helical" evidence="6">
    <location>
        <begin position="180"/>
        <end position="205"/>
    </location>
</feature>
<evidence type="ECO:0008006" key="8">
    <source>
        <dbReference type="Google" id="ProtNLM"/>
    </source>
</evidence>
<feature type="transmembrane region" description="Helical" evidence="6">
    <location>
        <begin position="140"/>
        <end position="160"/>
    </location>
</feature>
<dbReference type="PANTHER" id="PTHR34975:SF2">
    <property type="entry name" value="SPORE GERMINATION PROTEIN A2"/>
    <property type="match status" value="1"/>
</dbReference>
<evidence type="ECO:0000256" key="2">
    <source>
        <dbReference type="ARBA" id="ARBA00022448"/>
    </source>
</evidence>
<protein>
    <recommendedName>
        <fullName evidence="8">Spore germination protein gerkb</fullName>
    </recommendedName>
</protein>
<gene>
    <name evidence="7" type="ORF">ASZ90_017957</name>
</gene>
<evidence type="ECO:0000256" key="4">
    <source>
        <dbReference type="ARBA" id="ARBA00022989"/>
    </source>
</evidence>
<evidence type="ECO:0000256" key="1">
    <source>
        <dbReference type="ARBA" id="ARBA00004141"/>
    </source>
</evidence>
<evidence type="ECO:0000313" key="7">
    <source>
        <dbReference type="EMBL" id="KUG04596.1"/>
    </source>
</evidence>
<feature type="transmembrane region" description="Helical" evidence="6">
    <location>
        <begin position="332"/>
        <end position="354"/>
    </location>
</feature>
<dbReference type="PANTHER" id="PTHR34975">
    <property type="entry name" value="SPORE GERMINATION PROTEIN A2"/>
    <property type="match status" value="1"/>
</dbReference>
<feature type="transmembrane region" description="Helical" evidence="6">
    <location>
        <begin position="77"/>
        <end position="97"/>
    </location>
</feature>
<reference evidence="7" key="1">
    <citation type="journal article" date="2015" name="Proc. Natl. Acad. Sci. U.S.A.">
        <title>Networks of energetic and metabolic interactions define dynamics in microbial communities.</title>
        <authorList>
            <person name="Embree M."/>
            <person name="Liu J.K."/>
            <person name="Al-Bassam M.M."/>
            <person name="Zengler K."/>
        </authorList>
    </citation>
    <scope>NUCLEOTIDE SEQUENCE</scope>
</reference>
<proteinExistence type="predicted"/>
<evidence type="ECO:0000256" key="5">
    <source>
        <dbReference type="ARBA" id="ARBA00023136"/>
    </source>
</evidence>
<feature type="transmembrane region" description="Helical" evidence="6">
    <location>
        <begin position="37"/>
        <end position="56"/>
    </location>
</feature>
<comment type="subcellular location">
    <subcellularLocation>
        <location evidence="1">Membrane</location>
        <topology evidence="1">Multi-pass membrane protein</topology>
    </subcellularLocation>
</comment>
<keyword evidence="4 6" id="KW-1133">Transmembrane helix</keyword>
<comment type="caution">
    <text evidence="7">The sequence shown here is derived from an EMBL/GenBank/DDBJ whole genome shotgun (WGS) entry which is preliminary data.</text>
</comment>
<keyword evidence="2" id="KW-0813">Transport</keyword>
<evidence type="ECO:0000256" key="6">
    <source>
        <dbReference type="SAM" id="Phobius"/>
    </source>
</evidence>
<feature type="transmembrane region" description="Helical" evidence="6">
    <location>
        <begin position="266"/>
        <end position="290"/>
    </location>
</feature>
<dbReference type="GO" id="GO:0009847">
    <property type="term" value="P:spore germination"/>
    <property type="evidence" value="ECO:0007669"/>
    <property type="project" value="InterPro"/>
</dbReference>
<dbReference type="AlphaFoldDB" id="A0A0W8E7N0"/>
<name>A0A0W8E7N0_9ZZZZ</name>
<dbReference type="Pfam" id="PF03845">
    <property type="entry name" value="Spore_permease"/>
    <property type="match status" value="1"/>
</dbReference>
<feature type="transmembrane region" description="Helical" evidence="6">
    <location>
        <begin position="7"/>
        <end position="25"/>
    </location>
</feature>
<feature type="transmembrane region" description="Helical" evidence="6">
    <location>
        <begin position="217"/>
        <end position="246"/>
    </location>
</feature>
<keyword evidence="5 6" id="KW-0472">Membrane</keyword>
<evidence type="ECO:0000256" key="3">
    <source>
        <dbReference type="ARBA" id="ARBA00022692"/>
    </source>
</evidence>
<dbReference type="EMBL" id="LNQE01001844">
    <property type="protein sequence ID" value="KUG04596.1"/>
    <property type="molecule type" value="Genomic_DNA"/>
</dbReference>
<keyword evidence="3 6" id="KW-0812">Transmembrane</keyword>
<dbReference type="InterPro" id="IPR004761">
    <property type="entry name" value="Spore_GerAB"/>
</dbReference>
<organism evidence="7">
    <name type="scientific">hydrocarbon metagenome</name>
    <dbReference type="NCBI Taxonomy" id="938273"/>
    <lineage>
        <taxon>unclassified sequences</taxon>
        <taxon>metagenomes</taxon>
        <taxon>ecological metagenomes</taxon>
    </lineage>
</organism>
<feature type="transmembrane region" description="Helical" evidence="6">
    <location>
        <begin position="302"/>
        <end position="320"/>
    </location>
</feature>
<dbReference type="GO" id="GO:0016020">
    <property type="term" value="C:membrane"/>
    <property type="evidence" value="ECO:0007669"/>
    <property type="project" value="UniProtKB-SubCell"/>
</dbReference>
<feature type="transmembrane region" description="Helical" evidence="6">
    <location>
        <begin position="109"/>
        <end position="128"/>
    </location>
</feature>